<comment type="similarity">
    <text evidence="5">Belongs to the bacterial ribosomal protein bL25 family. CTC subfamily.</text>
</comment>
<keyword evidence="10" id="KW-1185">Reference proteome</keyword>
<feature type="region of interest" description="Disordered" evidence="6">
    <location>
        <begin position="183"/>
        <end position="212"/>
    </location>
</feature>
<evidence type="ECO:0000256" key="5">
    <source>
        <dbReference type="HAMAP-Rule" id="MF_01334"/>
    </source>
</evidence>
<dbReference type="GO" id="GO:0006412">
    <property type="term" value="P:translation"/>
    <property type="evidence" value="ECO:0007669"/>
    <property type="project" value="UniProtKB-UniRule"/>
</dbReference>
<dbReference type="GO" id="GO:0008097">
    <property type="term" value="F:5S rRNA binding"/>
    <property type="evidence" value="ECO:0007669"/>
    <property type="project" value="InterPro"/>
</dbReference>
<keyword evidence="4 5" id="KW-0687">Ribonucleoprotein</keyword>
<evidence type="ECO:0000256" key="6">
    <source>
        <dbReference type="SAM" id="MobiDB-lite"/>
    </source>
</evidence>
<dbReference type="Gene3D" id="2.170.120.20">
    <property type="entry name" value="Ribosomal protein L25, beta domain"/>
    <property type="match status" value="1"/>
</dbReference>
<evidence type="ECO:0000256" key="1">
    <source>
        <dbReference type="ARBA" id="ARBA00022730"/>
    </source>
</evidence>
<dbReference type="GO" id="GO:0003735">
    <property type="term" value="F:structural constituent of ribosome"/>
    <property type="evidence" value="ECO:0007669"/>
    <property type="project" value="InterPro"/>
</dbReference>
<dbReference type="NCBIfam" id="TIGR00731">
    <property type="entry name" value="bL25_bact_ctc"/>
    <property type="match status" value="1"/>
</dbReference>
<dbReference type="EMBL" id="BJYL01000054">
    <property type="protein sequence ID" value="GEN84983.1"/>
    <property type="molecule type" value="Genomic_DNA"/>
</dbReference>
<dbReference type="Proteomes" id="UP000321901">
    <property type="component" value="Unassembled WGS sequence"/>
</dbReference>
<reference evidence="9 10" key="1">
    <citation type="submission" date="2019-07" db="EMBL/GenBank/DDBJ databases">
        <title>Whole genome shotgun sequence of Sporosarcina luteola NBRC 105378.</title>
        <authorList>
            <person name="Hosoyama A."/>
            <person name="Uohara A."/>
            <person name="Ohji S."/>
            <person name="Ichikawa N."/>
        </authorList>
    </citation>
    <scope>NUCLEOTIDE SEQUENCE [LARGE SCALE GENOMIC DNA]</scope>
    <source>
        <strain evidence="9 10">NBRC 105378</strain>
    </source>
</reference>
<evidence type="ECO:0000256" key="2">
    <source>
        <dbReference type="ARBA" id="ARBA00022884"/>
    </source>
</evidence>
<dbReference type="GO" id="GO:0022625">
    <property type="term" value="C:cytosolic large ribosomal subunit"/>
    <property type="evidence" value="ECO:0007669"/>
    <property type="project" value="TreeGrafter"/>
</dbReference>
<evidence type="ECO:0000313" key="10">
    <source>
        <dbReference type="Proteomes" id="UP000321901"/>
    </source>
</evidence>
<dbReference type="NCBIfam" id="NF004133">
    <property type="entry name" value="PRK05618.2-4"/>
    <property type="match status" value="1"/>
</dbReference>
<dbReference type="CDD" id="cd00495">
    <property type="entry name" value="Ribosomal_L25_TL5_CTC"/>
    <property type="match status" value="1"/>
</dbReference>
<comment type="caution">
    <text evidence="9">The sequence shown here is derived from an EMBL/GenBank/DDBJ whole genome shotgun (WGS) entry which is preliminary data.</text>
</comment>
<evidence type="ECO:0000259" key="8">
    <source>
        <dbReference type="Pfam" id="PF14693"/>
    </source>
</evidence>
<keyword evidence="2 5" id="KW-0694">RNA-binding</keyword>
<evidence type="ECO:0000256" key="3">
    <source>
        <dbReference type="ARBA" id="ARBA00022980"/>
    </source>
</evidence>
<dbReference type="Pfam" id="PF01386">
    <property type="entry name" value="Ribosomal_L25p"/>
    <property type="match status" value="1"/>
</dbReference>
<proteinExistence type="inferred from homology"/>
<feature type="domain" description="Large ribosomal subunit protein bL25 beta" evidence="8">
    <location>
        <begin position="100"/>
        <end position="182"/>
    </location>
</feature>
<dbReference type="PANTHER" id="PTHR33284:SF1">
    <property type="entry name" value="RIBOSOMAL PROTEIN L25_GLN-TRNA SYNTHETASE, ANTI-CODON-BINDING DOMAIN-CONTAINING PROTEIN"/>
    <property type="match status" value="1"/>
</dbReference>
<dbReference type="InterPro" id="IPR020057">
    <property type="entry name" value="Ribosomal_bL25_b-dom"/>
</dbReference>
<dbReference type="OrthoDB" id="9790002at2"/>
<evidence type="ECO:0000259" key="7">
    <source>
        <dbReference type="Pfam" id="PF01386"/>
    </source>
</evidence>
<comment type="function">
    <text evidence="5">This is one of the proteins that binds to the 5S RNA in the ribosome where it forms part of the central protuberance.</text>
</comment>
<dbReference type="Gene3D" id="2.40.240.10">
    <property type="entry name" value="Ribosomal Protein L25, Chain P"/>
    <property type="match status" value="1"/>
</dbReference>
<dbReference type="RefSeq" id="WP_147060345.1">
    <property type="nucleotide sequence ID" value="NZ_BJYL01000054.1"/>
</dbReference>
<name>A0A511ZC36_9BACL</name>
<dbReference type="SUPFAM" id="SSF50715">
    <property type="entry name" value="Ribosomal protein L25-like"/>
    <property type="match status" value="1"/>
</dbReference>
<dbReference type="Pfam" id="PF14693">
    <property type="entry name" value="Ribosomal_TL5_C"/>
    <property type="match status" value="1"/>
</dbReference>
<dbReference type="InterPro" id="IPR020930">
    <property type="entry name" value="Ribosomal_uL5_bac-type"/>
</dbReference>
<evidence type="ECO:0000256" key="4">
    <source>
        <dbReference type="ARBA" id="ARBA00023274"/>
    </source>
</evidence>
<evidence type="ECO:0000313" key="9">
    <source>
        <dbReference type="EMBL" id="GEN84983.1"/>
    </source>
</evidence>
<dbReference type="InterPro" id="IPR011035">
    <property type="entry name" value="Ribosomal_bL25/Gln-tRNA_synth"/>
</dbReference>
<dbReference type="AlphaFoldDB" id="A0A511ZC36"/>
<dbReference type="InterPro" id="IPR037121">
    <property type="entry name" value="Ribosomal_bL25_C"/>
</dbReference>
<dbReference type="PANTHER" id="PTHR33284">
    <property type="entry name" value="RIBOSOMAL PROTEIN L25/GLN-TRNA SYNTHETASE, ANTI-CODON-BINDING DOMAIN-CONTAINING PROTEIN"/>
    <property type="match status" value="1"/>
</dbReference>
<dbReference type="InterPro" id="IPR020056">
    <property type="entry name" value="Rbsml_bL25/Gln-tRNA_synth_N"/>
</dbReference>
<dbReference type="InterPro" id="IPR001021">
    <property type="entry name" value="Ribosomal_bL25_long"/>
</dbReference>
<sequence>MSTAIQSKQRGTKTRSTLSALRKEGFIPSVVYGYNTESTPIAVKERDLLSNLREHGRNGVIKLEVDGKQLNVVLNDYQENALNGEIRHADFLAINMTEELEVDVTVNLVGQSIGEKEGGVLQQPNHDVKIKVKPAEIPEGFDVDISGLQIGETILVGDIRSKSKFEILNDDDYALVLVSAPRTEEELEEDNLPNAESSPELVGENQGDSDED</sequence>
<keyword evidence="3 5" id="KW-0689">Ribosomal protein</keyword>
<gene>
    <name evidence="5 9" type="primary">rplY</name>
    <name evidence="5" type="synonym">ctc</name>
    <name evidence="9" type="ORF">SLU01_32950</name>
</gene>
<keyword evidence="1 5" id="KW-0699">rRNA-binding</keyword>
<dbReference type="InterPro" id="IPR029751">
    <property type="entry name" value="Ribosomal_L25_dom"/>
</dbReference>
<protein>
    <recommendedName>
        <fullName evidence="5">Large ribosomal subunit protein bL25</fullName>
    </recommendedName>
    <alternativeName>
        <fullName evidence="5">General stress protein CTC</fullName>
    </alternativeName>
</protein>
<feature type="domain" description="Large ribosomal subunit protein bL25 L25" evidence="7">
    <location>
        <begin position="6"/>
        <end position="91"/>
    </location>
</feature>
<organism evidence="9 10">
    <name type="scientific">Sporosarcina luteola</name>
    <dbReference type="NCBI Taxonomy" id="582850"/>
    <lineage>
        <taxon>Bacteria</taxon>
        <taxon>Bacillati</taxon>
        <taxon>Bacillota</taxon>
        <taxon>Bacilli</taxon>
        <taxon>Bacillales</taxon>
        <taxon>Caryophanaceae</taxon>
        <taxon>Sporosarcina</taxon>
    </lineage>
</organism>
<dbReference type="HAMAP" id="MF_01334">
    <property type="entry name" value="Ribosomal_bL25_CTC"/>
    <property type="match status" value="1"/>
</dbReference>
<comment type="subunit">
    <text evidence="5">Part of the 50S ribosomal subunit; part of the 5S rRNA/L5/L18/L25 subcomplex. Contacts the 5S rRNA. Binds to the 5S rRNA independently of L5 and L18.</text>
</comment>
<accession>A0A511ZC36</accession>